<dbReference type="Proteomes" id="UP000582659">
    <property type="component" value="Unassembled WGS sequence"/>
</dbReference>
<keyword evidence="6" id="KW-0443">Lipid metabolism</keyword>
<keyword evidence="3" id="KW-0378">Hydrolase</keyword>
<evidence type="ECO:0000256" key="1">
    <source>
        <dbReference type="ARBA" id="ARBA00004477"/>
    </source>
</evidence>
<dbReference type="PANTHER" id="PTHR23129:SF0">
    <property type="entry name" value="ACYL-COENZYME A DIPHOSPHATASE FITM2"/>
    <property type="match status" value="1"/>
</dbReference>
<evidence type="ECO:0000256" key="6">
    <source>
        <dbReference type="ARBA" id="ARBA00023098"/>
    </source>
</evidence>
<dbReference type="GO" id="GO:0008654">
    <property type="term" value="P:phospholipid biosynthetic process"/>
    <property type="evidence" value="ECO:0007669"/>
    <property type="project" value="TreeGrafter"/>
</dbReference>
<keyword evidence="4" id="KW-0256">Endoplasmic reticulum</keyword>
<dbReference type="GO" id="GO:0005789">
    <property type="term" value="C:endoplasmic reticulum membrane"/>
    <property type="evidence" value="ECO:0007669"/>
    <property type="project" value="UniProtKB-SubCell"/>
</dbReference>
<name>A0A1I7RIH5_BURXY</name>
<feature type="transmembrane region" description="Helical" evidence="8">
    <location>
        <begin position="212"/>
        <end position="236"/>
    </location>
</feature>
<dbReference type="Proteomes" id="UP000659654">
    <property type="component" value="Unassembled WGS sequence"/>
</dbReference>
<gene>
    <name evidence="9" type="ORF">BXYJ_LOCUS481</name>
</gene>
<feature type="transmembrane region" description="Helical" evidence="8">
    <location>
        <begin position="83"/>
        <end position="101"/>
    </location>
</feature>
<dbReference type="InterPro" id="IPR019388">
    <property type="entry name" value="FIT"/>
</dbReference>
<dbReference type="EMBL" id="CAJFCV020000001">
    <property type="protein sequence ID" value="CAG9080753.1"/>
    <property type="molecule type" value="Genomic_DNA"/>
</dbReference>
<evidence type="ECO:0000256" key="8">
    <source>
        <dbReference type="SAM" id="Phobius"/>
    </source>
</evidence>
<evidence type="ECO:0000256" key="4">
    <source>
        <dbReference type="ARBA" id="ARBA00022824"/>
    </source>
</evidence>
<evidence type="ECO:0000313" key="10">
    <source>
        <dbReference type="EMBL" id="CAG9080753.1"/>
    </source>
</evidence>
<dbReference type="PANTHER" id="PTHR23129">
    <property type="entry name" value="ACYL-COENZYME A DIPHOSPHATASE FITM2"/>
    <property type="match status" value="1"/>
</dbReference>
<feature type="transmembrane region" description="Helical" evidence="8">
    <location>
        <begin position="113"/>
        <end position="133"/>
    </location>
</feature>
<keyword evidence="7 8" id="KW-0472">Membrane</keyword>
<keyword evidence="5 8" id="KW-1133">Transmembrane helix</keyword>
<protein>
    <submittedName>
        <fullName evidence="9">(pine wood nematode) hypothetical protein</fullName>
    </submittedName>
</protein>
<dbReference type="EMBL" id="CAJFDI010000001">
    <property type="protein sequence ID" value="CAD5208245.1"/>
    <property type="molecule type" value="Genomic_DNA"/>
</dbReference>
<evidence type="ECO:0000313" key="9">
    <source>
        <dbReference type="EMBL" id="CAD5208245.1"/>
    </source>
</evidence>
<feature type="transmembrane region" description="Helical" evidence="8">
    <location>
        <begin position="242"/>
        <end position="260"/>
    </location>
</feature>
<evidence type="ECO:0000256" key="5">
    <source>
        <dbReference type="ARBA" id="ARBA00022989"/>
    </source>
</evidence>
<dbReference type="eggNOG" id="KOG3750">
    <property type="taxonomic scope" value="Eukaryota"/>
</dbReference>
<dbReference type="HAMAP" id="MF_03230">
    <property type="entry name" value="FITM2"/>
    <property type="match status" value="1"/>
</dbReference>
<dbReference type="InterPro" id="IPR046401">
    <property type="entry name" value="FITM1/2"/>
</dbReference>
<proteinExistence type="inferred from homology"/>
<keyword evidence="2 8" id="KW-0812">Transmembrane</keyword>
<feature type="transmembrane region" description="Helical" evidence="8">
    <location>
        <begin position="44"/>
        <end position="63"/>
    </location>
</feature>
<dbReference type="OrthoDB" id="5579088at2759"/>
<dbReference type="WBParaSite" id="BXY_0050600.1">
    <property type="protein sequence ID" value="BXY_0050600.1"/>
    <property type="gene ID" value="BXY_0050600"/>
</dbReference>
<sequence length="288" mass="32889">MSNPRGKPPPQRKLGSPTTAFDVVFGVAVQIARKLLFISPAKKAIFHLVLIVTLSIYSVYSTLPEVYLAQKHNILNLYFTKIGWFWTLLALVPFVSLTSYIHHNSIRTTLIHLTRLVVATGFWYLCTGTFLHVEKVTGKCMGFPEALNRHACSKDGGKWVPGFDISGHAFILLYSILLMSEEAISFRHWPTTPLHNHISHDYHRNQTKTVQWLFIAIFVLHIIWDIQLIVTSLYFHTMSHKVIGALFAIGAWVVTYRIWYPKAIILPLPTRRKDSVVTNVNITNKKGR</sequence>
<evidence type="ECO:0000256" key="3">
    <source>
        <dbReference type="ARBA" id="ARBA00022801"/>
    </source>
</evidence>
<dbReference type="Proteomes" id="UP000095284">
    <property type="component" value="Unplaced"/>
</dbReference>
<keyword evidence="12" id="KW-1185">Reference proteome</keyword>
<dbReference type="GO" id="GO:0019915">
    <property type="term" value="P:lipid storage"/>
    <property type="evidence" value="ECO:0007669"/>
    <property type="project" value="InterPro"/>
</dbReference>
<reference evidence="10" key="2">
    <citation type="submission" date="2020-08" db="EMBL/GenBank/DDBJ databases">
        <authorList>
            <person name="Kikuchi T."/>
        </authorList>
    </citation>
    <scope>NUCLEOTIDE SEQUENCE</scope>
    <source>
        <strain evidence="9">Ka4C1</strain>
    </source>
</reference>
<organism evidence="11 13">
    <name type="scientific">Bursaphelenchus xylophilus</name>
    <name type="common">Pinewood nematode worm</name>
    <name type="synonym">Aphelenchoides xylophilus</name>
    <dbReference type="NCBI Taxonomy" id="6326"/>
    <lineage>
        <taxon>Eukaryota</taxon>
        <taxon>Metazoa</taxon>
        <taxon>Ecdysozoa</taxon>
        <taxon>Nematoda</taxon>
        <taxon>Chromadorea</taxon>
        <taxon>Rhabditida</taxon>
        <taxon>Tylenchina</taxon>
        <taxon>Tylenchomorpha</taxon>
        <taxon>Aphelenchoidea</taxon>
        <taxon>Aphelenchoididae</taxon>
        <taxon>Bursaphelenchus</taxon>
    </lineage>
</organism>
<comment type="subcellular location">
    <subcellularLocation>
        <location evidence="1">Endoplasmic reticulum membrane</location>
        <topology evidence="1">Multi-pass membrane protein</topology>
    </subcellularLocation>
</comment>
<evidence type="ECO:0000256" key="2">
    <source>
        <dbReference type="ARBA" id="ARBA00022692"/>
    </source>
</evidence>
<reference evidence="13" key="1">
    <citation type="submission" date="2016-11" db="UniProtKB">
        <authorList>
            <consortium name="WormBaseParasite"/>
        </authorList>
    </citation>
    <scope>IDENTIFICATION</scope>
</reference>
<evidence type="ECO:0000313" key="13">
    <source>
        <dbReference type="WBParaSite" id="BXY_0050600.1"/>
    </source>
</evidence>
<accession>A0A1I7RIH5</accession>
<dbReference type="GO" id="GO:0034389">
    <property type="term" value="P:lipid droplet organization"/>
    <property type="evidence" value="ECO:0007669"/>
    <property type="project" value="InterPro"/>
</dbReference>
<dbReference type="Pfam" id="PF10261">
    <property type="entry name" value="FIT"/>
    <property type="match status" value="2"/>
</dbReference>
<evidence type="ECO:0000256" key="7">
    <source>
        <dbReference type="ARBA" id="ARBA00023136"/>
    </source>
</evidence>
<dbReference type="GO" id="GO:0010945">
    <property type="term" value="F:coenzyme A diphosphatase activity"/>
    <property type="evidence" value="ECO:0007669"/>
    <property type="project" value="InterPro"/>
</dbReference>
<evidence type="ECO:0000313" key="11">
    <source>
        <dbReference type="Proteomes" id="UP000095284"/>
    </source>
</evidence>
<dbReference type="AlphaFoldDB" id="A0A1I7RIH5"/>
<evidence type="ECO:0000313" key="12">
    <source>
        <dbReference type="Proteomes" id="UP000659654"/>
    </source>
</evidence>